<feature type="transmembrane region" description="Helical" evidence="16">
    <location>
        <begin position="49"/>
        <end position="73"/>
    </location>
</feature>
<evidence type="ECO:0000256" key="12">
    <source>
        <dbReference type="ARBA" id="ARBA00023128"/>
    </source>
</evidence>
<evidence type="ECO:0000256" key="10">
    <source>
        <dbReference type="ARBA" id="ARBA00022989"/>
    </source>
</evidence>
<dbReference type="RefSeq" id="YP_006665730.1">
    <property type="nucleotide sequence ID" value="NC_018538.1"/>
</dbReference>
<evidence type="ECO:0000256" key="11">
    <source>
        <dbReference type="ARBA" id="ARBA00023027"/>
    </source>
</evidence>
<keyword evidence="11" id="KW-0520">NAD</keyword>
<evidence type="ECO:0000256" key="3">
    <source>
        <dbReference type="ARBA" id="ARBA00012944"/>
    </source>
</evidence>
<evidence type="ECO:0000256" key="6">
    <source>
        <dbReference type="ARBA" id="ARBA00022660"/>
    </source>
</evidence>
<comment type="similarity">
    <text evidence="2">Belongs to the complex I subunit 6 family.</text>
</comment>
<evidence type="ECO:0000256" key="8">
    <source>
        <dbReference type="ARBA" id="ARBA00022967"/>
    </source>
</evidence>
<evidence type="ECO:0000256" key="2">
    <source>
        <dbReference type="ARBA" id="ARBA00005698"/>
    </source>
</evidence>
<evidence type="ECO:0000256" key="5">
    <source>
        <dbReference type="ARBA" id="ARBA00022448"/>
    </source>
</evidence>
<dbReference type="AlphaFoldDB" id="J7F0B5"/>
<evidence type="ECO:0000256" key="16">
    <source>
        <dbReference type="SAM" id="Phobius"/>
    </source>
</evidence>
<gene>
    <name evidence="17" type="primary">ND6</name>
</gene>
<dbReference type="GO" id="GO:0031966">
    <property type="term" value="C:mitochondrial membrane"/>
    <property type="evidence" value="ECO:0007669"/>
    <property type="project" value="UniProtKB-SubCell"/>
</dbReference>
<sequence>MIHYYYSSMVIMLGVFFVVGNHPLWMGLILLVQTFLVSLFSGFLLSFFWFSYILFLLFLGGMLVLFMYVCGLASNEMFMFDSIEVGWGVGVSLLLMWAMYMYAGGKSCLIVEGFDWGFNLDYKSLFLVCLVSFYSYPYYMLIGMLAVYLLVGLVAVSSIVDLSDGPLRSSGKMF</sequence>
<feature type="transmembrane region" description="Helical" evidence="16">
    <location>
        <begin position="12"/>
        <end position="37"/>
    </location>
</feature>
<evidence type="ECO:0000256" key="14">
    <source>
        <dbReference type="ARBA" id="ARBA00031019"/>
    </source>
</evidence>
<comment type="subcellular location">
    <subcellularLocation>
        <location evidence="1">Mitochondrion membrane</location>
        <topology evidence="1">Multi-pass membrane protein</topology>
    </subcellularLocation>
</comment>
<dbReference type="EMBL" id="JN651407">
    <property type="protein sequence ID" value="AEP83058.1"/>
    <property type="molecule type" value="Genomic_DNA"/>
</dbReference>
<proteinExistence type="inferred from homology"/>
<keyword evidence="6" id="KW-0679">Respiratory chain</keyword>
<reference evidence="17" key="1">
    <citation type="journal article" date="2012" name="PLoS ONE">
        <title>Complete Mitochondrial Genome of the Free-Living Earwig, Challia fletcheri (Dermaptera: Pygidicranidae) and Phylogeny of Polyneoptera.</title>
        <authorList>
            <person name="Wan X."/>
            <person name="Kim M.I."/>
            <person name="Kim M.J."/>
            <person name="Kim I."/>
        </authorList>
    </citation>
    <scope>NUCLEOTIDE SEQUENCE</scope>
</reference>
<keyword evidence="8" id="KW-1278">Translocase</keyword>
<dbReference type="EC" id="7.1.1.2" evidence="3"/>
<evidence type="ECO:0000256" key="1">
    <source>
        <dbReference type="ARBA" id="ARBA00004225"/>
    </source>
</evidence>
<evidence type="ECO:0000313" key="17">
    <source>
        <dbReference type="EMBL" id="AEP83058.1"/>
    </source>
</evidence>
<evidence type="ECO:0000256" key="9">
    <source>
        <dbReference type="ARBA" id="ARBA00022982"/>
    </source>
</evidence>
<dbReference type="PANTHER" id="PTHR11435">
    <property type="entry name" value="NADH UBIQUINONE OXIDOREDUCTASE SUBUNIT ND6"/>
    <property type="match status" value="1"/>
</dbReference>
<feature type="transmembrane region" description="Helical" evidence="16">
    <location>
        <begin position="136"/>
        <end position="160"/>
    </location>
</feature>
<dbReference type="CTD" id="4541"/>
<keyword evidence="10 16" id="KW-1133">Transmembrane helix</keyword>
<feature type="transmembrane region" description="Helical" evidence="16">
    <location>
        <begin position="85"/>
        <end position="103"/>
    </location>
</feature>
<protein>
    <recommendedName>
        <fullName evidence="4">NADH-ubiquinone oxidoreductase chain 6</fullName>
        <ecNumber evidence="3">7.1.1.2</ecNumber>
    </recommendedName>
    <alternativeName>
        <fullName evidence="14">NADH dehydrogenase subunit 6</fullName>
    </alternativeName>
</protein>
<evidence type="ECO:0000256" key="13">
    <source>
        <dbReference type="ARBA" id="ARBA00023136"/>
    </source>
</evidence>
<dbReference type="GO" id="GO:0008137">
    <property type="term" value="F:NADH dehydrogenase (ubiquinone) activity"/>
    <property type="evidence" value="ECO:0007669"/>
    <property type="project" value="UniProtKB-EC"/>
</dbReference>
<keyword evidence="13 16" id="KW-0472">Membrane</keyword>
<name>J7F0B5_9NEOP</name>
<keyword evidence="9" id="KW-0249">Electron transport</keyword>
<dbReference type="InterPro" id="IPR050269">
    <property type="entry name" value="ComplexI_Subunit6"/>
</dbReference>
<dbReference type="PANTHER" id="PTHR11435:SF1">
    <property type="entry name" value="NADH-UBIQUINONE OXIDOREDUCTASE CHAIN 6"/>
    <property type="match status" value="1"/>
</dbReference>
<keyword evidence="7 16" id="KW-0812">Transmembrane</keyword>
<geneLocation type="mitochondrion" evidence="17"/>
<dbReference type="GeneID" id="13539847"/>
<keyword evidence="5" id="KW-0813">Transport</keyword>
<evidence type="ECO:0000256" key="7">
    <source>
        <dbReference type="ARBA" id="ARBA00022692"/>
    </source>
</evidence>
<evidence type="ECO:0000256" key="4">
    <source>
        <dbReference type="ARBA" id="ARBA00021095"/>
    </source>
</evidence>
<evidence type="ECO:0000256" key="15">
    <source>
        <dbReference type="ARBA" id="ARBA00049551"/>
    </source>
</evidence>
<organism evidence="17">
    <name type="scientific">Challia fletcheri</name>
    <dbReference type="NCBI Taxonomy" id="1091408"/>
    <lineage>
        <taxon>Eukaryota</taxon>
        <taxon>Metazoa</taxon>
        <taxon>Ecdysozoa</taxon>
        <taxon>Arthropoda</taxon>
        <taxon>Hexapoda</taxon>
        <taxon>Insecta</taxon>
        <taxon>Pterygota</taxon>
        <taxon>Neoptera</taxon>
        <taxon>Polyneoptera</taxon>
        <taxon>Dermaptera</taxon>
        <taxon>Neodermaptera</taxon>
        <taxon>Protodermaptera</taxon>
        <taxon>Pygidicranoidea</taxon>
        <taxon>Pygidicranidae</taxon>
        <taxon>Challia</taxon>
    </lineage>
</organism>
<keyword evidence="12 17" id="KW-0496">Mitochondrion</keyword>
<accession>J7F0B5</accession>
<comment type="catalytic activity">
    <reaction evidence="15">
        <text>a ubiquinone + NADH + 5 H(+)(in) = a ubiquinol + NAD(+) + 4 H(+)(out)</text>
        <dbReference type="Rhea" id="RHEA:29091"/>
        <dbReference type="Rhea" id="RHEA-COMP:9565"/>
        <dbReference type="Rhea" id="RHEA-COMP:9566"/>
        <dbReference type="ChEBI" id="CHEBI:15378"/>
        <dbReference type="ChEBI" id="CHEBI:16389"/>
        <dbReference type="ChEBI" id="CHEBI:17976"/>
        <dbReference type="ChEBI" id="CHEBI:57540"/>
        <dbReference type="ChEBI" id="CHEBI:57945"/>
        <dbReference type="EC" id="7.1.1.2"/>
    </reaction>
</comment>